<dbReference type="Gene3D" id="3.40.50.720">
    <property type="entry name" value="NAD(P)-binding Rossmann-like Domain"/>
    <property type="match status" value="1"/>
</dbReference>
<gene>
    <name evidence="3" type="ORF">CNX65_15870</name>
</gene>
<evidence type="ECO:0000313" key="4">
    <source>
        <dbReference type="Proteomes" id="UP000218505"/>
    </source>
</evidence>
<evidence type="ECO:0000256" key="2">
    <source>
        <dbReference type="ARBA" id="ARBA00023002"/>
    </source>
</evidence>
<dbReference type="PANTHER" id="PTHR43639:SF1">
    <property type="entry name" value="SHORT-CHAIN DEHYDROGENASE_REDUCTASE FAMILY PROTEIN"/>
    <property type="match status" value="1"/>
</dbReference>
<keyword evidence="4" id="KW-1185">Reference proteome</keyword>
<dbReference type="InterPro" id="IPR020904">
    <property type="entry name" value="Sc_DH/Rdtase_CS"/>
</dbReference>
<dbReference type="PROSITE" id="PS00061">
    <property type="entry name" value="ADH_SHORT"/>
    <property type="match status" value="1"/>
</dbReference>
<dbReference type="Proteomes" id="UP000218505">
    <property type="component" value="Chromosome"/>
</dbReference>
<dbReference type="SUPFAM" id="SSF51735">
    <property type="entry name" value="NAD(P)-binding Rossmann-fold domains"/>
    <property type="match status" value="1"/>
</dbReference>
<sequence length="245" mass="25038">MTGASRGIGRAVAERLGAGGAAVAVHYRADRDAASEVVARIEAAGGVARAFAADLAELPGVTALADEVRAWARDRFGRDAVDVLVNNAGIGCPGDIAALAPERFDLAFAVNVRAPVFLVQRLLPALGEGARIVNVSSLATRAAHPRILGYAMSKGALDVFGRALADQLGARGVTVNTVAPGLIDTDFHGDRFRGDLAAAGQAAAQAALGRIGEPADVADVIAFLVSPGARWVTGERVEISGGTRL</sequence>
<dbReference type="FunFam" id="3.40.50.720:FF:000084">
    <property type="entry name" value="Short-chain dehydrogenase reductase"/>
    <property type="match status" value="1"/>
</dbReference>
<dbReference type="GO" id="GO:0016491">
    <property type="term" value="F:oxidoreductase activity"/>
    <property type="evidence" value="ECO:0007669"/>
    <property type="project" value="UniProtKB-KW"/>
</dbReference>
<organism evidence="3 4">
    <name type="scientific">Actinosynnema pretiosum</name>
    <dbReference type="NCBI Taxonomy" id="42197"/>
    <lineage>
        <taxon>Bacteria</taxon>
        <taxon>Bacillati</taxon>
        <taxon>Actinomycetota</taxon>
        <taxon>Actinomycetes</taxon>
        <taxon>Pseudonocardiales</taxon>
        <taxon>Pseudonocardiaceae</taxon>
        <taxon>Actinosynnema</taxon>
    </lineage>
</organism>
<dbReference type="Pfam" id="PF13561">
    <property type="entry name" value="adh_short_C2"/>
    <property type="match status" value="1"/>
</dbReference>
<dbReference type="RefSeq" id="WP_096497808.1">
    <property type="nucleotide sequence ID" value="NZ_CP023445.1"/>
</dbReference>
<protein>
    <submittedName>
        <fullName evidence="3">Short-chain dehydrogenase</fullName>
    </submittedName>
</protein>
<dbReference type="PRINTS" id="PR00080">
    <property type="entry name" value="SDRFAMILY"/>
</dbReference>
<comment type="similarity">
    <text evidence="1">Belongs to the short-chain dehydrogenases/reductases (SDR) family.</text>
</comment>
<evidence type="ECO:0000256" key="1">
    <source>
        <dbReference type="ARBA" id="ARBA00006484"/>
    </source>
</evidence>
<dbReference type="PANTHER" id="PTHR43639">
    <property type="entry name" value="OXIDOREDUCTASE, SHORT-CHAIN DEHYDROGENASE/REDUCTASE FAMILY (AFU_ORTHOLOGUE AFUA_5G02870)"/>
    <property type="match status" value="1"/>
</dbReference>
<dbReference type="EMBL" id="CP023445">
    <property type="protein sequence ID" value="ATE58195.1"/>
    <property type="molecule type" value="Genomic_DNA"/>
</dbReference>
<dbReference type="KEGG" id="apre:CNX65_15870"/>
<evidence type="ECO:0000313" key="3">
    <source>
        <dbReference type="EMBL" id="ATE58195.1"/>
    </source>
</evidence>
<dbReference type="InterPro" id="IPR036291">
    <property type="entry name" value="NAD(P)-bd_dom_sf"/>
</dbReference>
<accession>A0A290ZGR7</accession>
<dbReference type="PRINTS" id="PR00081">
    <property type="entry name" value="GDHRDH"/>
</dbReference>
<dbReference type="InterPro" id="IPR002347">
    <property type="entry name" value="SDR_fam"/>
</dbReference>
<proteinExistence type="inferred from homology"/>
<keyword evidence="2" id="KW-0560">Oxidoreductase</keyword>
<name>A0A290ZGR7_9PSEU</name>
<dbReference type="AlphaFoldDB" id="A0A290ZGR7"/>
<reference evidence="3" key="1">
    <citation type="submission" date="2017-09" db="EMBL/GenBank/DDBJ databases">
        <title>Complete Genome Sequence of ansamitocin-producing Bacterium Actinosynnema pretiosum X47.</title>
        <authorList>
            <person name="Cao G."/>
            <person name="Zong G."/>
            <person name="Zhong C."/>
            <person name="Fu J."/>
        </authorList>
    </citation>
    <scope>NUCLEOTIDE SEQUENCE [LARGE SCALE GENOMIC DNA]</scope>
    <source>
        <strain evidence="3">X47</strain>
    </source>
</reference>